<dbReference type="EMBL" id="JACBZN010000001">
    <property type="protein sequence ID" value="NYI38936.1"/>
    <property type="molecule type" value="Genomic_DNA"/>
</dbReference>
<keyword evidence="2" id="KW-0472">Membrane</keyword>
<sequence length="296" mass="31309">MAGRGERTGRSAARAGRSTRDAGAVSWLTQRSKVIAAGLASIVAAWAVSYFGPGLWSSVRDATGRDPLQVTVLATDEFDSMVEAEHRDEHVWPPGAPDVRQHAQEHIAGEGGEAAMEQEDAAGAFDAGTTMFRLQLRAATDDPVTIHQFTVRVSERDRPLAGYWFTGDKGGVADVSYLSVSLDDERVAWRDPVSGAETEPKTLEVTSSDLEFVDVLASARDCACSWQLDLAYSTADGERGHVVVGPGTAEGEEADVFRTTGLGAAAVVHSPYGCTPPTAAPDLCEGLTLYEPGVSG</sequence>
<dbReference type="Proteomes" id="UP000587211">
    <property type="component" value="Unassembled WGS sequence"/>
</dbReference>
<dbReference type="Proteomes" id="UP000659061">
    <property type="component" value="Unassembled WGS sequence"/>
</dbReference>
<evidence type="ECO:0000313" key="4">
    <source>
        <dbReference type="EMBL" id="NYI38936.1"/>
    </source>
</evidence>
<keyword evidence="2" id="KW-1133">Transmembrane helix</keyword>
<comment type="caution">
    <text evidence="3">The sequence shown here is derived from an EMBL/GenBank/DDBJ whole genome shotgun (WGS) entry which is preliminary data.</text>
</comment>
<evidence type="ECO:0000313" key="5">
    <source>
        <dbReference type="Proteomes" id="UP000587211"/>
    </source>
</evidence>
<feature type="region of interest" description="Disordered" evidence="1">
    <location>
        <begin position="1"/>
        <end position="21"/>
    </location>
</feature>
<gene>
    <name evidence="4" type="ORF">BJ975_002311</name>
    <name evidence="3" type="ORF">IDH50_16635</name>
</gene>
<protein>
    <submittedName>
        <fullName evidence="3">Uncharacterized protein</fullName>
    </submittedName>
</protein>
<name>A0A8I0FWA2_9ACTN</name>
<dbReference type="EMBL" id="JACWMT010000004">
    <property type="protein sequence ID" value="MBD1271875.1"/>
    <property type="molecule type" value="Genomic_DNA"/>
</dbReference>
<reference evidence="4 5" key="1">
    <citation type="submission" date="2020-07" db="EMBL/GenBank/DDBJ databases">
        <title>Sequencing the genomes of 1000 actinobacteria strains.</title>
        <authorList>
            <person name="Klenk H.-P."/>
        </authorList>
    </citation>
    <scope>NUCLEOTIDE SEQUENCE [LARGE SCALE GENOMIC DNA]</scope>
    <source>
        <strain evidence="4 5">DSM 19087</strain>
    </source>
</reference>
<proteinExistence type="predicted"/>
<feature type="transmembrane region" description="Helical" evidence="2">
    <location>
        <begin position="34"/>
        <end position="56"/>
    </location>
</feature>
<reference evidence="3" key="2">
    <citation type="submission" date="2020-09" db="EMBL/GenBank/DDBJ databases">
        <title>Novel species in genus Aeromicrobium.</title>
        <authorList>
            <person name="Zhang G."/>
        </authorList>
    </citation>
    <scope>NUCLEOTIDE SEQUENCE</scope>
    <source>
        <strain evidence="3">SSW1-57</strain>
    </source>
</reference>
<accession>A0A8I0FWA2</accession>
<evidence type="ECO:0000256" key="2">
    <source>
        <dbReference type="SAM" id="Phobius"/>
    </source>
</evidence>
<evidence type="ECO:0000256" key="1">
    <source>
        <dbReference type="SAM" id="MobiDB-lite"/>
    </source>
</evidence>
<dbReference type="AlphaFoldDB" id="A0A8I0FWA2"/>
<evidence type="ECO:0000313" key="3">
    <source>
        <dbReference type="EMBL" id="MBD1271875.1"/>
    </source>
</evidence>
<organism evidence="3 6">
    <name type="scientific">Aeromicrobium tamlense</name>
    <dbReference type="NCBI Taxonomy" id="375541"/>
    <lineage>
        <taxon>Bacteria</taxon>
        <taxon>Bacillati</taxon>
        <taxon>Actinomycetota</taxon>
        <taxon>Actinomycetes</taxon>
        <taxon>Propionibacteriales</taxon>
        <taxon>Nocardioidaceae</taxon>
        <taxon>Aeromicrobium</taxon>
    </lineage>
</organism>
<dbReference type="RefSeq" id="WP_179426087.1">
    <property type="nucleotide sequence ID" value="NZ_BAAAMP010000002.1"/>
</dbReference>
<evidence type="ECO:0000313" key="6">
    <source>
        <dbReference type="Proteomes" id="UP000659061"/>
    </source>
</evidence>
<keyword evidence="5" id="KW-1185">Reference proteome</keyword>
<feature type="compositionally biased region" description="Low complexity" evidence="1">
    <location>
        <begin position="10"/>
        <end position="21"/>
    </location>
</feature>
<keyword evidence="2" id="KW-0812">Transmembrane</keyword>